<sequence>MQLRSCSIIFNRDLLAANFFSAGIELAFAIPFGTIDYSQAIHRLSIGYWFDSGSEDQIVSDKTVSPER</sequence>
<evidence type="ECO:0000313" key="3">
    <source>
        <dbReference type="Proteomes" id="UP000054805"/>
    </source>
</evidence>
<dbReference type="EMBL" id="JYDV01000019">
    <property type="protein sequence ID" value="KRZ41659.1"/>
    <property type="molecule type" value="Genomic_DNA"/>
</dbReference>
<dbReference type="Proteomes" id="UP000054805">
    <property type="component" value="Unassembled WGS sequence"/>
</dbReference>
<gene>
    <name evidence="1" type="ORF">T4B_21</name>
    <name evidence="2" type="ORF">T4C_3153</name>
</gene>
<protein>
    <submittedName>
        <fullName evidence="1">Uncharacterized protein</fullName>
    </submittedName>
</protein>
<name>A0A0V1GZW4_TRIPS</name>
<keyword evidence="3" id="KW-1185">Reference proteome</keyword>
<dbReference type="AlphaFoldDB" id="A0A0V1GZW4"/>
<dbReference type="EMBL" id="JYDS01000532">
    <property type="protein sequence ID" value="KRZ03380.1"/>
    <property type="molecule type" value="Genomic_DNA"/>
</dbReference>
<comment type="caution">
    <text evidence="1">The sequence shown here is derived from an EMBL/GenBank/DDBJ whole genome shotgun (WGS) entry which is preliminary data.</text>
</comment>
<dbReference type="Proteomes" id="UP000054826">
    <property type="component" value="Unassembled WGS sequence"/>
</dbReference>
<accession>A0A0V1GZW4</accession>
<evidence type="ECO:0000313" key="1">
    <source>
        <dbReference type="EMBL" id="KRZ03380.1"/>
    </source>
</evidence>
<organism evidence="1 3">
    <name type="scientific">Trichinella pseudospiralis</name>
    <name type="common">Parasitic roundworm</name>
    <dbReference type="NCBI Taxonomy" id="6337"/>
    <lineage>
        <taxon>Eukaryota</taxon>
        <taxon>Metazoa</taxon>
        <taxon>Ecdysozoa</taxon>
        <taxon>Nematoda</taxon>
        <taxon>Enoplea</taxon>
        <taxon>Dorylaimia</taxon>
        <taxon>Trichinellida</taxon>
        <taxon>Trichinellidae</taxon>
        <taxon>Trichinella</taxon>
    </lineage>
</organism>
<evidence type="ECO:0000313" key="2">
    <source>
        <dbReference type="EMBL" id="KRZ41659.1"/>
    </source>
</evidence>
<evidence type="ECO:0000313" key="4">
    <source>
        <dbReference type="Proteomes" id="UP000054826"/>
    </source>
</evidence>
<proteinExistence type="predicted"/>
<reference evidence="3 4" key="1">
    <citation type="submission" date="2015-01" db="EMBL/GenBank/DDBJ databases">
        <title>Evolution of Trichinella species and genotypes.</title>
        <authorList>
            <person name="Korhonen P.K."/>
            <person name="Edoardo P."/>
            <person name="Giuseppe L.R."/>
            <person name="Gasser R.B."/>
        </authorList>
    </citation>
    <scope>NUCLEOTIDE SEQUENCE [LARGE SCALE GENOMIC DNA]</scope>
    <source>
        <strain evidence="2">ISS176</strain>
        <strain evidence="1">ISS588</strain>
    </source>
</reference>